<dbReference type="NCBIfam" id="TIGR00879">
    <property type="entry name" value="SP"/>
    <property type="match status" value="1"/>
</dbReference>
<evidence type="ECO:0000256" key="7">
    <source>
        <dbReference type="RuleBase" id="RU003346"/>
    </source>
</evidence>
<feature type="transmembrane region" description="Helical" evidence="8">
    <location>
        <begin position="431"/>
        <end position="449"/>
    </location>
</feature>
<feature type="transmembrane region" description="Helical" evidence="8">
    <location>
        <begin position="119"/>
        <end position="141"/>
    </location>
</feature>
<dbReference type="STRING" id="1692.BMAGN_1358"/>
<evidence type="ECO:0000256" key="4">
    <source>
        <dbReference type="ARBA" id="ARBA00022692"/>
    </source>
</evidence>
<keyword evidence="3 7" id="KW-0813">Transport</keyword>
<keyword evidence="5 8" id="KW-1133">Transmembrane helix</keyword>
<keyword evidence="6 8" id="KW-0472">Membrane</keyword>
<dbReference type="eggNOG" id="COG2814">
    <property type="taxonomic scope" value="Bacteria"/>
</dbReference>
<comment type="caution">
    <text evidence="10">The sequence shown here is derived from an EMBL/GenBank/DDBJ whole genome shotgun (WGS) entry which is preliminary data.</text>
</comment>
<dbReference type="InterPro" id="IPR005829">
    <property type="entry name" value="Sugar_transporter_CS"/>
</dbReference>
<dbReference type="PANTHER" id="PTHR48020">
    <property type="entry name" value="PROTON MYO-INOSITOL COTRANSPORTER"/>
    <property type="match status" value="1"/>
</dbReference>
<dbReference type="Pfam" id="PF00083">
    <property type="entry name" value="Sugar_tr"/>
    <property type="match status" value="1"/>
</dbReference>
<dbReference type="PROSITE" id="PS00217">
    <property type="entry name" value="SUGAR_TRANSPORT_2"/>
    <property type="match status" value="1"/>
</dbReference>
<keyword evidence="4 8" id="KW-0812">Transmembrane</keyword>
<evidence type="ECO:0000313" key="10">
    <source>
        <dbReference type="EMBL" id="KFI67146.1"/>
    </source>
</evidence>
<evidence type="ECO:0000313" key="11">
    <source>
        <dbReference type="Proteomes" id="UP000029052"/>
    </source>
</evidence>
<evidence type="ECO:0000256" key="2">
    <source>
        <dbReference type="ARBA" id="ARBA00010992"/>
    </source>
</evidence>
<feature type="transmembrane region" description="Helical" evidence="8">
    <location>
        <begin position="189"/>
        <end position="210"/>
    </location>
</feature>
<dbReference type="PROSITE" id="PS50850">
    <property type="entry name" value="MFS"/>
    <property type="match status" value="1"/>
</dbReference>
<evidence type="ECO:0000256" key="1">
    <source>
        <dbReference type="ARBA" id="ARBA00004651"/>
    </source>
</evidence>
<dbReference type="GO" id="GO:0005886">
    <property type="term" value="C:plasma membrane"/>
    <property type="evidence" value="ECO:0007669"/>
    <property type="project" value="UniProtKB-SubCell"/>
</dbReference>
<keyword evidence="11" id="KW-1185">Reference proteome</keyword>
<dbReference type="InterPro" id="IPR020846">
    <property type="entry name" value="MFS_dom"/>
</dbReference>
<dbReference type="InterPro" id="IPR005828">
    <property type="entry name" value="MFS_sugar_transport-like"/>
</dbReference>
<dbReference type="GO" id="GO:0022857">
    <property type="term" value="F:transmembrane transporter activity"/>
    <property type="evidence" value="ECO:0007669"/>
    <property type="project" value="InterPro"/>
</dbReference>
<dbReference type="AlphaFoldDB" id="A0A087B7Z6"/>
<name>A0A087B7Z6_9BIFI</name>
<sequence>MTSKTEHLEVEVEQPRTKRQGSMKYVAILAFSAGLAGLLYGYDTVSISGAITYLTPLWHLSATIEGLIISSIMIGGVIGVGVSGFISDRIGRRPVLILGAACFFVAALWSAAVNDPTSLIWARIIGGLGIGLTSSLSITYITECAPAKYRGTLSSMYQLLTILGIFLTNLINFWISGFGGIHSDFANKAWRLMLGIGAAPALILLIALLVMPESPRFLMQVGKTEKGYAILERIGGTDSADRELVEIKASIEDNAKGSIKDLFRQPLSYALMIGIFLALFNQWVGQNAISYYGPTIFADIFPGGNTAFLCATIIGLVELIFTFVGMYFIDRIGRKPLMLSGALGMGVFYALMGISMMAKWPGITTLIFACLVIAFFAYSMGPVTWVMISELFPTYMRGRASGICTVFLWGANFLVAQFTPVMFSYWGGGTFIFWAVMDFIAFIGVKFLVPETKGRTLEEIQSFWVKKSSDKHNLAA</sequence>
<dbReference type="InterPro" id="IPR003663">
    <property type="entry name" value="Sugar/inositol_transpt"/>
</dbReference>
<feature type="transmembrane region" description="Helical" evidence="8">
    <location>
        <begin position="95"/>
        <end position="113"/>
    </location>
</feature>
<feature type="transmembrane region" description="Helical" evidence="8">
    <location>
        <begin position="25"/>
        <end position="42"/>
    </location>
</feature>
<evidence type="ECO:0000259" key="9">
    <source>
        <dbReference type="PROSITE" id="PS50850"/>
    </source>
</evidence>
<feature type="transmembrane region" description="Helical" evidence="8">
    <location>
        <begin position="363"/>
        <end position="388"/>
    </location>
</feature>
<comment type="subcellular location">
    <subcellularLocation>
        <location evidence="1">Cell membrane</location>
        <topology evidence="1">Multi-pass membrane protein</topology>
    </subcellularLocation>
</comment>
<feature type="transmembrane region" description="Helical" evidence="8">
    <location>
        <begin position="62"/>
        <end position="83"/>
    </location>
</feature>
<feature type="transmembrane region" description="Helical" evidence="8">
    <location>
        <begin position="266"/>
        <end position="285"/>
    </location>
</feature>
<gene>
    <name evidence="10" type="ORF">BMAGN_1358</name>
</gene>
<dbReference type="Gene3D" id="1.20.1250.20">
    <property type="entry name" value="MFS general substrate transporter like domains"/>
    <property type="match status" value="1"/>
</dbReference>
<dbReference type="InterPro" id="IPR036259">
    <property type="entry name" value="MFS_trans_sf"/>
</dbReference>
<feature type="transmembrane region" description="Helical" evidence="8">
    <location>
        <begin position="305"/>
        <end position="329"/>
    </location>
</feature>
<comment type="similarity">
    <text evidence="2 7">Belongs to the major facilitator superfamily. Sugar transporter (TC 2.A.1.1) family.</text>
</comment>
<dbReference type="PANTHER" id="PTHR48020:SF12">
    <property type="entry name" value="PROTON MYO-INOSITOL COTRANSPORTER"/>
    <property type="match status" value="1"/>
</dbReference>
<evidence type="ECO:0000256" key="8">
    <source>
        <dbReference type="SAM" id="Phobius"/>
    </source>
</evidence>
<evidence type="ECO:0000256" key="5">
    <source>
        <dbReference type="ARBA" id="ARBA00022989"/>
    </source>
</evidence>
<organism evidence="10 11">
    <name type="scientific">Bifidobacterium magnum</name>
    <dbReference type="NCBI Taxonomy" id="1692"/>
    <lineage>
        <taxon>Bacteria</taxon>
        <taxon>Bacillati</taxon>
        <taxon>Actinomycetota</taxon>
        <taxon>Actinomycetes</taxon>
        <taxon>Bifidobacteriales</taxon>
        <taxon>Bifidobacteriaceae</taxon>
        <taxon>Bifidobacterium</taxon>
    </lineage>
</organism>
<dbReference type="RefSeq" id="WP_022860254.1">
    <property type="nucleotide sequence ID" value="NZ_JGZB01000011.1"/>
</dbReference>
<protein>
    <submittedName>
        <fullName evidence="10">MFS L-arabinose:proton symporter</fullName>
    </submittedName>
</protein>
<evidence type="ECO:0000256" key="6">
    <source>
        <dbReference type="ARBA" id="ARBA00023136"/>
    </source>
</evidence>
<feature type="domain" description="Major facilitator superfamily (MFS) profile" evidence="9">
    <location>
        <begin position="29"/>
        <end position="453"/>
    </location>
</feature>
<dbReference type="EMBL" id="JGZB01000011">
    <property type="protein sequence ID" value="KFI67146.1"/>
    <property type="molecule type" value="Genomic_DNA"/>
</dbReference>
<proteinExistence type="inferred from homology"/>
<feature type="transmembrane region" description="Helical" evidence="8">
    <location>
        <begin position="153"/>
        <end position="177"/>
    </location>
</feature>
<dbReference type="PRINTS" id="PR00171">
    <property type="entry name" value="SUGRTRNSPORT"/>
</dbReference>
<reference evidence="10 11" key="1">
    <citation type="submission" date="2014-03" db="EMBL/GenBank/DDBJ databases">
        <title>Genomics of Bifidobacteria.</title>
        <authorList>
            <person name="Ventura M."/>
            <person name="Milani C."/>
            <person name="Lugli G.A."/>
        </authorList>
    </citation>
    <scope>NUCLEOTIDE SEQUENCE [LARGE SCALE GENOMIC DNA]</scope>
    <source>
        <strain evidence="10 11">LMG 11591</strain>
    </source>
</reference>
<accession>A0A087B7Z6</accession>
<evidence type="ECO:0000256" key="3">
    <source>
        <dbReference type="ARBA" id="ARBA00022448"/>
    </source>
</evidence>
<dbReference type="Proteomes" id="UP000029052">
    <property type="component" value="Unassembled WGS sequence"/>
</dbReference>
<feature type="transmembrane region" description="Helical" evidence="8">
    <location>
        <begin position="400"/>
        <end position="419"/>
    </location>
</feature>
<dbReference type="PROSITE" id="PS00216">
    <property type="entry name" value="SUGAR_TRANSPORT_1"/>
    <property type="match status" value="2"/>
</dbReference>
<dbReference type="SUPFAM" id="SSF103473">
    <property type="entry name" value="MFS general substrate transporter"/>
    <property type="match status" value="1"/>
</dbReference>
<dbReference type="InterPro" id="IPR050814">
    <property type="entry name" value="Myo-inositol_Transporter"/>
</dbReference>
<feature type="transmembrane region" description="Helical" evidence="8">
    <location>
        <begin position="336"/>
        <end position="357"/>
    </location>
</feature>